<reference evidence="6" key="1">
    <citation type="submission" date="2021-07" db="EMBL/GenBank/DDBJ databases">
        <authorList>
            <person name="Durling M."/>
        </authorList>
    </citation>
    <scope>NUCLEOTIDE SEQUENCE</scope>
</reference>
<feature type="transmembrane region" description="Helical" evidence="5">
    <location>
        <begin position="264"/>
        <end position="283"/>
    </location>
</feature>
<dbReference type="EMBL" id="CAJVRL010000045">
    <property type="protein sequence ID" value="CAG8952076.1"/>
    <property type="molecule type" value="Genomic_DNA"/>
</dbReference>
<dbReference type="NCBIfam" id="TIGR01197">
    <property type="entry name" value="nramp"/>
    <property type="match status" value="1"/>
</dbReference>
<feature type="transmembrane region" description="Helical" evidence="5">
    <location>
        <begin position="153"/>
        <end position="176"/>
    </location>
</feature>
<feature type="transmembrane region" description="Helical" evidence="5">
    <location>
        <begin position="188"/>
        <end position="208"/>
    </location>
</feature>
<evidence type="ECO:0000256" key="1">
    <source>
        <dbReference type="ARBA" id="ARBA00004141"/>
    </source>
</evidence>
<dbReference type="PANTHER" id="PTHR11706:SF30">
    <property type="entry name" value="TRANSPORTER SMF1_ESP1"/>
    <property type="match status" value="1"/>
</dbReference>
<protein>
    <recommendedName>
        <fullName evidence="8">Natural resistance-associated macrophage protein</fullName>
    </recommendedName>
</protein>
<proteinExistence type="predicted"/>
<dbReference type="PANTHER" id="PTHR11706">
    <property type="entry name" value="SOLUTE CARRIER PROTEIN FAMILY 11 MEMBER"/>
    <property type="match status" value="1"/>
</dbReference>
<dbReference type="NCBIfam" id="NF037982">
    <property type="entry name" value="Nramp_1"/>
    <property type="match status" value="1"/>
</dbReference>
<dbReference type="GO" id="GO:0015086">
    <property type="term" value="F:cadmium ion transmembrane transporter activity"/>
    <property type="evidence" value="ECO:0007669"/>
    <property type="project" value="TreeGrafter"/>
</dbReference>
<keyword evidence="7" id="KW-1185">Reference proteome</keyword>
<dbReference type="GO" id="GO:0034755">
    <property type="term" value="P:iron ion transmembrane transport"/>
    <property type="evidence" value="ECO:0007669"/>
    <property type="project" value="TreeGrafter"/>
</dbReference>
<dbReference type="GO" id="GO:0030026">
    <property type="term" value="P:intracellular manganese ion homeostasis"/>
    <property type="evidence" value="ECO:0007669"/>
    <property type="project" value="TreeGrafter"/>
</dbReference>
<sequence length="551" mass="59753">MASVQDSTALQVNYIPSQSTSKEALDLKEVRKNDVLATHISNSVEVNTSELPAFVKLLYFNCFSALKSPKTFGKTLLRFCTFLGPGTIISVAYVDPDNFQTALTSGAQFEFRLLVMVLLSNLVAIYLQALATKLGCVTGLDLAQMNRAYLPSWLNFFLYFIAEAAIICTDIGQVIGTAIALKLLIPKLPLVGGCALAVADTLFILFFYKTDGSLRDIRIFELFVGVFILGVFVSFCIELSMITAPVGQVFKGFLPSRQIFVSEGLYQSCAILGGTLMPHALYLGSGLVQARMRDFDRSHSTYHDALPSHNSKYAMPVYRPTLSAIASCMSWSIAELCITLFIVTIFVNSAILIVAASRFYPNSIEATLPGMYELFVNTIGHASGTIFALSLLFSGLSSGIVATMAGQLVCEGAMNWRIHPFLRRLVTRCIACIPALIIAASTGQEGLAAALNACNVVLSVALIFLTLPLICYTSCHRYMRVNVDDTREPVGVVDGILSYEVSRSLGRREEGTVTLANNWGTTVVAFFIWGVLVALNVATLTLLGLGIGGEE</sequence>
<keyword evidence="2 5" id="KW-0812">Transmembrane</keyword>
<organism evidence="6 7">
    <name type="scientific">Hymenoscyphus fraxineus</name>
    <dbReference type="NCBI Taxonomy" id="746836"/>
    <lineage>
        <taxon>Eukaryota</taxon>
        <taxon>Fungi</taxon>
        <taxon>Dikarya</taxon>
        <taxon>Ascomycota</taxon>
        <taxon>Pezizomycotina</taxon>
        <taxon>Leotiomycetes</taxon>
        <taxon>Helotiales</taxon>
        <taxon>Helotiaceae</taxon>
        <taxon>Hymenoscyphus</taxon>
    </lineage>
</organism>
<feature type="transmembrane region" description="Helical" evidence="5">
    <location>
        <begin position="425"/>
        <end position="443"/>
    </location>
</feature>
<evidence type="ECO:0000256" key="2">
    <source>
        <dbReference type="ARBA" id="ARBA00022692"/>
    </source>
</evidence>
<evidence type="ECO:0000256" key="3">
    <source>
        <dbReference type="ARBA" id="ARBA00022989"/>
    </source>
</evidence>
<dbReference type="AlphaFoldDB" id="A0A9N9KRC8"/>
<feature type="transmembrane region" description="Helical" evidence="5">
    <location>
        <begin position="336"/>
        <end position="359"/>
    </location>
</feature>
<evidence type="ECO:0000256" key="5">
    <source>
        <dbReference type="SAM" id="Phobius"/>
    </source>
</evidence>
<feature type="transmembrane region" description="Helical" evidence="5">
    <location>
        <begin position="76"/>
        <end position="93"/>
    </location>
</feature>
<evidence type="ECO:0000256" key="4">
    <source>
        <dbReference type="ARBA" id="ARBA00023136"/>
    </source>
</evidence>
<comment type="subcellular location">
    <subcellularLocation>
        <location evidence="1">Membrane</location>
        <topology evidence="1">Multi-pass membrane protein</topology>
    </subcellularLocation>
</comment>
<dbReference type="PRINTS" id="PR00447">
    <property type="entry name" value="NATRESASSCMP"/>
</dbReference>
<keyword evidence="3 5" id="KW-1133">Transmembrane helix</keyword>
<comment type="caution">
    <text evidence="6">The sequence shown here is derived from an EMBL/GenBank/DDBJ whole genome shotgun (WGS) entry which is preliminary data.</text>
</comment>
<dbReference type="GO" id="GO:0005886">
    <property type="term" value="C:plasma membrane"/>
    <property type="evidence" value="ECO:0007669"/>
    <property type="project" value="TreeGrafter"/>
</dbReference>
<dbReference type="Pfam" id="PF01566">
    <property type="entry name" value="Nramp"/>
    <property type="match status" value="1"/>
</dbReference>
<feature type="transmembrane region" description="Helical" evidence="5">
    <location>
        <begin position="379"/>
        <end position="404"/>
    </location>
</feature>
<feature type="transmembrane region" description="Helical" evidence="5">
    <location>
        <begin position="220"/>
        <end position="244"/>
    </location>
</feature>
<feature type="transmembrane region" description="Helical" evidence="5">
    <location>
        <begin position="113"/>
        <end position="132"/>
    </location>
</feature>
<feature type="transmembrane region" description="Helical" evidence="5">
    <location>
        <begin position="449"/>
        <end position="472"/>
    </location>
</feature>
<evidence type="ECO:0008006" key="8">
    <source>
        <dbReference type="Google" id="ProtNLM"/>
    </source>
</evidence>
<gene>
    <name evidence="6" type="ORF">HYFRA_00000814</name>
</gene>
<evidence type="ECO:0000313" key="6">
    <source>
        <dbReference type="EMBL" id="CAG8952076.1"/>
    </source>
</evidence>
<accession>A0A9N9KRC8</accession>
<dbReference type="OrthoDB" id="409173at2759"/>
<dbReference type="Proteomes" id="UP000696280">
    <property type="component" value="Unassembled WGS sequence"/>
</dbReference>
<feature type="transmembrane region" description="Helical" evidence="5">
    <location>
        <begin position="523"/>
        <end position="547"/>
    </location>
</feature>
<dbReference type="GO" id="GO:0005384">
    <property type="term" value="F:manganese ion transmembrane transporter activity"/>
    <property type="evidence" value="ECO:0007669"/>
    <property type="project" value="TreeGrafter"/>
</dbReference>
<keyword evidence="4 5" id="KW-0472">Membrane</keyword>
<evidence type="ECO:0000313" key="7">
    <source>
        <dbReference type="Proteomes" id="UP000696280"/>
    </source>
</evidence>
<dbReference type="InterPro" id="IPR001046">
    <property type="entry name" value="NRAMP_fam"/>
</dbReference>
<name>A0A9N9KRC8_9HELO</name>